<dbReference type="RefSeq" id="WP_090882445.1">
    <property type="nucleotide sequence ID" value="NZ_FOGG01000005.1"/>
</dbReference>
<dbReference type="STRING" id="390241.SAMN04488023_105165"/>
<dbReference type="PANTHER" id="PTHR33295">
    <property type="entry name" value="ATPASE"/>
    <property type="match status" value="1"/>
</dbReference>
<dbReference type="EMBL" id="FOGG01000005">
    <property type="protein sequence ID" value="SER20024.1"/>
    <property type="molecule type" value="Genomic_DNA"/>
</dbReference>
<dbReference type="Gene3D" id="3.40.50.300">
    <property type="entry name" value="P-loop containing nucleotide triphosphate hydrolases"/>
    <property type="match status" value="1"/>
</dbReference>
<proteinExistence type="predicted"/>
<reference evidence="3 4" key="1">
    <citation type="submission" date="2016-10" db="EMBL/GenBank/DDBJ databases">
        <authorList>
            <person name="de Groot N.N."/>
        </authorList>
    </citation>
    <scope>NUCLEOTIDE SEQUENCE [LARGE SCALE GENOMIC DNA]</scope>
    <source>
        <strain evidence="3 4">DSM 18610</strain>
    </source>
</reference>
<dbReference type="Proteomes" id="UP000199572">
    <property type="component" value="Unassembled WGS sequence"/>
</dbReference>
<name>A0A1H9M8J3_9SPHI</name>
<dbReference type="SUPFAM" id="SSF52540">
    <property type="entry name" value="P-loop containing nucleoside triphosphate hydrolases"/>
    <property type="match status" value="1"/>
</dbReference>
<dbReference type="AlphaFoldDB" id="A0A1H9M8J3"/>
<evidence type="ECO:0000259" key="1">
    <source>
        <dbReference type="Pfam" id="PF13173"/>
    </source>
</evidence>
<dbReference type="InterPro" id="IPR027417">
    <property type="entry name" value="P-loop_NTPase"/>
</dbReference>
<dbReference type="PANTHER" id="PTHR33295:SF8">
    <property type="entry name" value="AAA+ ATPASE DOMAIN-CONTAINING PROTEIN"/>
    <property type="match status" value="1"/>
</dbReference>
<feature type="domain" description="DUF4143" evidence="2">
    <location>
        <begin position="203"/>
        <end position="347"/>
    </location>
</feature>
<accession>A0A1H9M8J3</accession>
<dbReference type="InterPro" id="IPR025420">
    <property type="entry name" value="DUF4143"/>
</dbReference>
<gene>
    <name evidence="3" type="ORF">SAMN04488023_105165</name>
</gene>
<dbReference type="Pfam" id="PF13173">
    <property type="entry name" value="AAA_14"/>
    <property type="match status" value="1"/>
</dbReference>
<sequence length="402" mass="46411">MLLESQLVKILESQKENFTKKTTGLQRIKLDSLKITNHFALIITGIRRCGKSTLLYQLGQQQSEEILFLNFEDTRLAGFETDDFTRLIAVIEQKNINILFFDEIQFLPQWELFVRQMLDLDYQVVITGSNATLLSTELGTKLTGRHLSTELFPFSYAEFLAFKDLKNTAESLFQYLSKGGFPEYLKTDNGNVLNQLLEDILNRDIAVRYAVRDVNTLKKLAVYLISNIGKAVSGNNLKELFNIKSATTILEFFSYLESAYVVQFLSKFSYSLKTQIRNPKKVYAIDLGLFSENSIVFTEENGRRLENAVYLYLRQNYKEIYYFSEKKECDFVIMEKGKAKFLLQVCYELNDENLNREINGLIEAIDFFGLDEGKIISFNQSEVFHREGKRITVIPANVFMAG</sequence>
<evidence type="ECO:0000259" key="2">
    <source>
        <dbReference type="Pfam" id="PF13635"/>
    </source>
</evidence>
<organism evidence="3 4">
    <name type="scientific">Pedobacter rhizosphaerae</name>
    <dbReference type="NCBI Taxonomy" id="390241"/>
    <lineage>
        <taxon>Bacteria</taxon>
        <taxon>Pseudomonadati</taxon>
        <taxon>Bacteroidota</taxon>
        <taxon>Sphingobacteriia</taxon>
        <taxon>Sphingobacteriales</taxon>
        <taxon>Sphingobacteriaceae</taxon>
        <taxon>Pedobacter</taxon>
    </lineage>
</organism>
<protein>
    <recommendedName>
        <fullName evidence="5">AAA+ ATPase domain-containing protein</fullName>
    </recommendedName>
</protein>
<evidence type="ECO:0000313" key="4">
    <source>
        <dbReference type="Proteomes" id="UP000199572"/>
    </source>
</evidence>
<keyword evidence="4" id="KW-1185">Reference proteome</keyword>
<dbReference type="InterPro" id="IPR041682">
    <property type="entry name" value="AAA_14"/>
</dbReference>
<dbReference type="Pfam" id="PF13635">
    <property type="entry name" value="DUF4143"/>
    <property type="match status" value="1"/>
</dbReference>
<evidence type="ECO:0008006" key="5">
    <source>
        <dbReference type="Google" id="ProtNLM"/>
    </source>
</evidence>
<evidence type="ECO:0000313" key="3">
    <source>
        <dbReference type="EMBL" id="SER20024.1"/>
    </source>
</evidence>
<dbReference type="OrthoDB" id="9801840at2"/>
<feature type="domain" description="AAA" evidence="1">
    <location>
        <begin position="39"/>
        <end position="160"/>
    </location>
</feature>